<dbReference type="GO" id="GO:0055038">
    <property type="term" value="C:recycling endosome membrane"/>
    <property type="evidence" value="ECO:0007669"/>
    <property type="project" value="TreeGrafter"/>
</dbReference>
<evidence type="ECO:0000313" key="7">
    <source>
        <dbReference type="Proteomes" id="UP000095280"/>
    </source>
</evidence>
<evidence type="ECO:0000256" key="5">
    <source>
        <dbReference type="RuleBase" id="RU363122"/>
    </source>
</evidence>
<keyword evidence="7" id="KW-1185">Reference proteome</keyword>
<feature type="transmembrane region" description="Helical" evidence="5">
    <location>
        <begin position="263"/>
        <end position="289"/>
    </location>
</feature>
<feature type="transmembrane region" description="Helical" evidence="5">
    <location>
        <begin position="233"/>
        <end position="251"/>
    </location>
</feature>
<organism evidence="7 8">
    <name type="scientific">Macrostomum lignano</name>
    <dbReference type="NCBI Taxonomy" id="282301"/>
    <lineage>
        <taxon>Eukaryota</taxon>
        <taxon>Metazoa</taxon>
        <taxon>Spiralia</taxon>
        <taxon>Lophotrochozoa</taxon>
        <taxon>Platyhelminthes</taxon>
        <taxon>Rhabditophora</taxon>
        <taxon>Macrostomorpha</taxon>
        <taxon>Macrostomida</taxon>
        <taxon>Macrostomidae</taxon>
        <taxon>Macrostomum</taxon>
    </lineage>
</organism>
<dbReference type="Proteomes" id="UP000095280">
    <property type="component" value="Unplaced"/>
</dbReference>
<keyword evidence="5" id="KW-0813">Transport</keyword>
<dbReference type="PANTHER" id="PTHR10687">
    <property type="entry name" value="SECRETORY CARRIER-ASSOCIATED MEMBRANE PROTEIN SCAMP"/>
    <property type="match status" value="1"/>
</dbReference>
<feature type="compositionally biased region" description="Low complexity" evidence="6">
    <location>
        <begin position="1"/>
        <end position="13"/>
    </location>
</feature>
<feature type="region of interest" description="Disordered" evidence="6">
    <location>
        <begin position="1"/>
        <end position="163"/>
    </location>
</feature>
<dbReference type="GO" id="GO:0015031">
    <property type="term" value="P:protein transport"/>
    <property type="evidence" value="ECO:0007669"/>
    <property type="project" value="InterPro"/>
</dbReference>
<accession>A0A1I8JJB1</accession>
<reference evidence="8" key="1">
    <citation type="submission" date="2016-11" db="UniProtKB">
        <authorList>
            <consortium name="WormBaseParasite"/>
        </authorList>
    </citation>
    <scope>IDENTIFICATION</scope>
</reference>
<name>A0A1I8JJB1_9PLAT</name>
<dbReference type="InterPro" id="IPR007273">
    <property type="entry name" value="SCAMP"/>
</dbReference>
<sequence length="384" mass="42042">SDSSAAAATARLANRVSRWRLIGAGSSAGSSRMEQPRTGKIKAGGDSDGRNGGGCGSFWQRIQQARGGSGGSQPAQRPTDEFNPFDKSAKQQPPSQPAVLPSSQQQQQQPPPAYSASAQQRVTSEELERRQRELEAKARELERREEEQRRREQEMQADRNNNWPPLPSFCPVGPCFYQDFELEISQEFRWIVRLGYYLWMAHVAVLLINTLGTLAYFIEASSTDASTAGSRVWRVSAAVCHPAALLLYLLVSPAVQGVKNDSSFNFFLFFLVFFVQFVILVVQCLGFNYLGSCGWINGSSMLKSNLGAAGFMLFIAACFTCLAVLDMILLIRVHRIYRSTGASFAKAKQEFSQGVLSNETVRGVAADAATSSARSAFTGGGGRY</sequence>
<keyword evidence="3 5" id="KW-1133">Transmembrane helix</keyword>
<evidence type="ECO:0000256" key="6">
    <source>
        <dbReference type="SAM" id="MobiDB-lite"/>
    </source>
</evidence>
<dbReference type="GO" id="GO:0032588">
    <property type="term" value="C:trans-Golgi network membrane"/>
    <property type="evidence" value="ECO:0007669"/>
    <property type="project" value="TreeGrafter"/>
</dbReference>
<comment type="similarity">
    <text evidence="5">Belongs to the SCAMP family.</text>
</comment>
<evidence type="ECO:0000256" key="2">
    <source>
        <dbReference type="ARBA" id="ARBA00022692"/>
    </source>
</evidence>
<evidence type="ECO:0000256" key="4">
    <source>
        <dbReference type="ARBA" id="ARBA00023136"/>
    </source>
</evidence>
<feature type="transmembrane region" description="Helical" evidence="5">
    <location>
        <begin position="309"/>
        <end position="331"/>
    </location>
</feature>
<feature type="compositionally biased region" description="Low complexity" evidence="6">
    <location>
        <begin position="91"/>
        <end position="120"/>
    </location>
</feature>
<feature type="transmembrane region" description="Helical" evidence="5">
    <location>
        <begin position="196"/>
        <end position="218"/>
    </location>
</feature>
<keyword evidence="2 5" id="KW-0812">Transmembrane</keyword>
<protein>
    <recommendedName>
        <fullName evidence="5">Secretory carrier-associated membrane protein</fullName>
        <shortName evidence="5">Secretory carrier membrane protein</shortName>
    </recommendedName>
</protein>
<dbReference type="Pfam" id="PF04144">
    <property type="entry name" value="SCAMP"/>
    <property type="match status" value="1"/>
</dbReference>
<evidence type="ECO:0000256" key="1">
    <source>
        <dbReference type="ARBA" id="ARBA00004141"/>
    </source>
</evidence>
<feature type="compositionally biased region" description="Basic and acidic residues" evidence="6">
    <location>
        <begin position="123"/>
        <end position="157"/>
    </location>
</feature>
<evidence type="ECO:0000256" key="3">
    <source>
        <dbReference type="ARBA" id="ARBA00022989"/>
    </source>
</evidence>
<comment type="subcellular location">
    <subcellularLocation>
        <location evidence="1 5">Membrane</location>
        <topology evidence="1 5">Multi-pass membrane protein</topology>
    </subcellularLocation>
</comment>
<dbReference type="PANTHER" id="PTHR10687:SF2">
    <property type="entry name" value="SECRETORY CARRIER-ASSOCIATED MEMBRANE PROTEIN"/>
    <property type="match status" value="1"/>
</dbReference>
<dbReference type="AlphaFoldDB" id="A0A1I8JJB1"/>
<proteinExistence type="inferred from homology"/>
<dbReference type="WBParaSite" id="maker-uti_cns_0048686-snap-gene-0.3-mRNA-1">
    <property type="protein sequence ID" value="maker-uti_cns_0048686-snap-gene-0.3-mRNA-1"/>
    <property type="gene ID" value="maker-uti_cns_0048686-snap-gene-0.3"/>
</dbReference>
<evidence type="ECO:0000313" key="8">
    <source>
        <dbReference type="WBParaSite" id="maker-uti_cns_0048686-snap-gene-0.3-mRNA-1"/>
    </source>
</evidence>
<keyword evidence="4 5" id="KW-0472">Membrane</keyword>